<evidence type="ECO:0000256" key="1">
    <source>
        <dbReference type="SAM" id="MobiDB-lite"/>
    </source>
</evidence>
<feature type="compositionally biased region" description="Basic and acidic residues" evidence="1">
    <location>
        <begin position="271"/>
        <end position="286"/>
    </location>
</feature>
<dbReference type="InterPro" id="IPR054722">
    <property type="entry name" value="PolX-like_BBD"/>
</dbReference>
<dbReference type="Proteomes" id="UP001443914">
    <property type="component" value="Unassembled WGS sequence"/>
</dbReference>
<proteinExistence type="predicted"/>
<feature type="compositionally biased region" description="Polar residues" evidence="1">
    <location>
        <begin position="232"/>
        <end position="248"/>
    </location>
</feature>
<dbReference type="Pfam" id="PF22936">
    <property type="entry name" value="Pol_BBD"/>
    <property type="match status" value="1"/>
</dbReference>
<name>A0AAW1LN47_SAPOF</name>
<comment type="caution">
    <text evidence="3">The sequence shown here is derived from an EMBL/GenBank/DDBJ whole genome shotgun (WGS) entry which is preliminary data.</text>
</comment>
<gene>
    <name evidence="3" type="ORF">RND81_04G174500</name>
</gene>
<feature type="region of interest" description="Disordered" evidence="1">
    <location>
        <begin position="224"/>
        <end position="286"/>
    </location>
</feature>
<keyword evidence="4" id="KW-1185">Reference proteome</keyword>
<dbReference type="Pfam" id="PF14223">
    <property type="entry name" value="Retrotran_gag_2"/>
    <property type="match status" value="1"/>
</dbReference>
<dbReference type="PANTHER" id="PTHR35317">
    <property type="entry name" value="OS04G0629600 PROTEIN"/>
    <property type="match status" value="1"/>
</dbReference>
<protein>
    <recommendedName>
        <fullName evidence="2">Retrovirus-related Pol polyprotein from transposon TNT 1-94-like beta-barrel domain-containing protein</fullName>
    </recommendedName>
</protein>
<evidence type="ECO:0000313" key="3">
    <source>
        <dbReference type="EMBL" id="KAK9734966.1"/>
    </source>
</evidence>
<accession>A0AAW1LN47</accession>
<feature type="domain" description="Retrovirus-related Pol polyprotein from transposon TNT 1-94-like beta-barrel" evidence="2">
    <location>
        <begin position="350"/>
        <end position="428"/>
    </location>
</feature>
<evidence type="ECO:0000259" key="2">
    <source>
        <dbReference type="Pfam" id="PF22936"/>
    </source>
</evidence>
<dbReference type="AlphaFoldDB" id="A0AAW1LN47"/>
<dbReference type="PANTHER" id="PTHR35317:SF28">
    <property type="entry name" value="ZINC FINGER, CCHC-TYPE, RIBONUCLEASE H-LIKE DOMAIN, GAG-PRE-INTEGRASE DOMAIN PROTEIN-RELATED"/>
    <property type="match status" value="1"/>
</dbReference>
<sequence>MLILTLFGRESGQVINWAKSSIYFSPNTCPNIREAMSKECGIPVINDLGRAIGSYLLVIRIVAAATNNTFQAQLPKLNAKNYDNWSIQLKVFFRSRDLWSIVERGYTDISDATAFEALTEETRKVLVETRKRDQKALYHIFQAVEESIFVKISLAETSHEAWEILQKSYKGDDRVKQIRLQTLRGEFESLTMDDSESISGYFNRAHDLSTLSIERLLGSLSSHEQRIRQRGKSSNSEQALQSRANVTNHGGYHGGRGRGRGRGRGGKNFFYRRDKNVDTNSTGDHKRTTFVKRDKSKIQCHRYERFGHYASECRTKTYNNQGERENVAETEESLVLACKEGLDAESGNIWYLDTGCSNHMTGNKELFSCLDDSYQGEVSFGNKSKVLVKGKGNINIQSKNGTNVTIADVYYVPGIFWNLLNFGQLTEK</sequence>
<feature type="compositionally biased region" description="Basic residues" evidence="1">
    <location>
        <begin position="255"/>
        <end position="265"/>
    </location>
</feature>
<reference evidence="3" key="1">
    <citation type="submission" date="2024-03" db="EMBL/GenBank/DDBJ databases">
        <title>WGS assembly of Saponaria officinalis var. Norfolk2.</title>
        <authorList>
            <person name="Jenkins J."/>
            <person name="Shu S."/>
            <person name="Grimwood J."/>
            <person name="Barry K."/>
            <person name="Goodstein D."/>
            <person name="Schmutz J."/>
            <person name="Leebens-Mack J."/>
            <person name="Osbourn A."/>
        </authorList>
    </citation>
    <scope>NUCLEOTIDE SEQUENCE [LARGE SCALE GENOMIC DNA]</scope>
    <source>
        <strain evidence="3">JIC</strain>
    </source>
</reference>
<dbReference type="EMBL" id="JBDFQZ010000004">
    <property type="protein sequence ID" value="KAK9734966.1"/>
    <property type="molecule type" value="Genomic_DNA"/>
</dbReference>
<organism evidence="3 4">
    <name type="scientific">Saponaria officinalis</name>
    <name type="common">Common soapwort</name>
    <name type="synonym">Lychnis saponaria</name>
    <dbReference type="NCBI Taxonomy" id="3572"/>
    <lineage>
        <taxon>Eukaryota</taxon>
        <taxon>Viridiplantae</taxon>
        <taxon>Streptophyta</taxon>
        <taxon>Embryophyta</taxon>
        <taxon>Tracheophyta</taxon>
        <taxon>Spermatophyta</taxon>
        <taxon>Magnoliopsida</taxon>
        <taxon>eudicotyledons</taxon>
        <taxon>Gunneridae</taxon>
        <taxon>Pentapetalae</taxon>
        <taxon>Caryophyllales</taxon>
        <taxon>Caryophyllaceae</taxon>
        <taxon>Caryophylleae</taxon>
        <taxon>Saponaria</taxon>
    </lineage>
</organism>
<evidence type="ECO:0000313" key="4">
    <source>
        <dbReference type="Proteomes" id="UP001443914"/>
    </source>
</evidence>